<dbReference type="Proteomes" id="UP001060215">
    <property type="component" value="Chromosome 15"/>
</dbReference>
<sequence length="426" mass="46425">MHWACAKKIASLAIPDITLLEILLDKLKICKSISYAAVAAHTDKSGRRKLAAMLVEHEPRFSKRNTSNLHGMGTLNTELKQTSSVTEFEHESTPTSGLRIHSDSKVNGVDLSTSGKKLRSRSSSSKSSSSSPDSPFDNPFKDDEHETNKHNTDTIPSRPVDDPHLASNYGETNVLGSSIPKDEKCNVESPIATSPPTVASDSHQLSLHNTSTTESPPIQAMDSSGNPTYRIPDRVFSRTKSAAPVEWSVASNESLFSIQMGNMSFSKDNMFWRSEEFPGEHTTSSQVVNLSPNHTPINKRIDSSKSSKSNVAGAVVETMNELTRESSEDKINEQLPLAPCISNRSDISGTSVKSFAFPILTGDGKGDSTKITSSPRVGPEPLQQEVQTQTLPEPKSESQPKPKDLSQPSTPWTKWLSCFTCCSFCS</sequence>
<evidence type="ECO:0000313" key="2">
    <source>
        <dbReference type="Proteomes" id="UP001060215"/>
    </source>
</evidence>
<evidence type="ECO:0000313" key="1">
    <source>
        <dbReference type="EMBL" id="KAI7985353.1"/>
    </source>
</evidence>
<proteinExistence type="predicted"/>
<dbReference type="EMBL" id="CM045772">
    <property type="protein sequence ID" value="KAI7985353.1"/>
    <property type="molecule type" value="Genomic_DNA"/>
</dbReference>
<protein>
    <submittedName>
        <fullName evidence="1">Protein VACUOLELESS1</fullName>
    </submittedName>
</protein>
<gene>
    <name evidence="1" type="ORF">LOK49_LG14G00541</name>
</gene>
<accession>A0ACC0F9Z1</accession>
<organism evidence="1 2">
    <name type="scientific">Camellia lanceoleosa</name>
    <dbReference type="NCBI Taxonomy" id="1840588"/>
    <lineage>
        <taxon>Eukaryota</taxon>
        <taxon>Viridiplantae</taxon>
        <taxon>Streptophyta</taxon>
        <taxon>Embryophyta</taxon>
        <taxon>Tracheophyta</taxon>
        <taxon>Spermatophyta</taxon>
        <taxon>Magnoliopsida</taxon>
        <taxon>eudicotyledons</taxon>
        <taxon>Gunneridae</taxon>
        <taxon>Pentapetalae</taxon>
        <taxon>asterids</taxon>
        <taxon>Ericales</taxon>
        <taxon>Theaceae</taxon>
        <taxon>Camellia</taxon>
    </lineage>
</organism>
<reference evidence="1 2" key="1">
    <citation type="journal article" date="2022" name="Plant J.">
        <title>Chromosome-level genome of Camellia lanceoleosa provides a valuable resource for understanding genome evolution and self-incompatibility.</title>
        <authorList>
            <person name="Gong W."/>
            <person name="Xiao S."/>
            <person name="Wang L."/>
            <person name="Liao Z."/>
            <person name="Chang Y."/>
            <person name="Mo W."/>
            <person name="Hu G."/>
            <person name="Li W."/>
            <person name="Zhao G."/>
            <person name="Zhu H."/>
            <person name="Hu X."/>
            <person name="Ji K."/>
            <person name="Xiang X."/>
            <person name="Song Q."/>
            <person name="Yuan D."/>
            <person name="Jin S."/>
            <person name="Zhang L."/>
        </authorList>
    </citation>
    <scope>NUCLEOTIDE SEQUENCE [LARGE SCALE GENOMIC DNA]</scope>
    <source>
        <strain evidence="1">SQ_2022a</strain>
    </source>
</reference>
<comment type="caution">
    <text evidence="1">The sequence shown here is derived from an EMBL/GenBank/DDBJ whole genome shotgun (WGS) entry which is preliminary data.</text>
</comment>
<name>A0ACC0F9Z1_9ERIC</name>
<keyword evidence="2" id="KW-1185">Reference proteome</keyword>